<dbReference type="AlphaFoldDB" id="A0A9P3GFQ7"/>
<evidence type="ECO:0000256" key="1">
    <source>
        <dbReference type="SAM" id="MobiDB-lite"/>
    </source>
</evidence>
<organism evidence="2 3">
    <name type="scientific">Phanerochaete sordida</name>
    <dbReference type="NCBI Taxonomy" id="48140"/>
    <lineage>
        <taxon>Eukaryota</taxon>
        <taxon>Fungi</taxon>
        <taxon>Dikarya</taxon>
        <taxon>Basidiomycota</taxon>
        <taxon>Agaricomycotina</taxon>
        <taxon>Agaricomycetes</taxon>
        <taxon>Polyporales</taxon>
        <taxon>Phanerochaetaceae</taxon>
        <taxon>Phanerochaete</taxon>
    </lineage>
</organism>
<keyword evidence="3" id="KW-1185">Reference proteome</keyword>
<accession>A0A9P3GFQ7</accession>
<feature type="region of interest" description="Disordered" evidence="1">
    <location>
        <begin position="1"/>
        <end position="53"/>
    </location>
</feature>
<dbReference type="EMBL" id="BPQB01000036">
    <property type="protein sequence ID" value="GJE93946.1"/>
    <property type="molecule type" value="Genomic_DNA"/>
</dbReference>
<protein>
    <submittedName>
        <fullName evidence="2">Uncharacterized protein</fullName>
    </submittedName>
</protein>
<sequence length="108" mass="12149">MLGTDGSSRRHDTQRSGVAGNTHEAERSATPTPRRATRVRRRRRGQVRAGRKFRRAWDVPKVSNTAVQPTLTSCSSVPGASSRKLYIDRTIYFLDLRIPPATRRSRGC</sequence>
<reference evidence="2 3" key="1">
    <citation type="submission" date="2021-08" db="EMBL/GenBank/DDBJ databases">
        <title>Draft Genome Sequence of Phanerochaete sordida strain YK-624.</title>
        <authorList>
            <person name="Mori T."/>
            <person name="Dohra H."/>
            <person name="Suzuki T."/>
            <person name="Kawagishi H."/>
            <person name="Hirai H."/>
        </authorList>
    </citation>
    <scope>NUCLEOTIDE SEQUENCE [LARGE SCALE GENOMIC DNA]</scope>
    <source>
        <strain evidence="2 3">YK-624</strain>
    </source>
</reference>
<proteinExistence type="predicted"/>
<evidence type="ECO:0000313" key="3">
    <source>
        <dbReference type="Proteomes" id="UP000703269"/>
    </source>
</evidence>
<evidence type="ECO:0000313" key="2">
    <source>
        <dbReference type="EMBL" id="GJE93946.1"/>
    </source>
</evidence>
<gene>
    <name evidence="2" type="ORF">PsYK624_101120</name>
</gene>
<feature type="compositionally biased region" description="Basic residues" evidence="1">
    <location>
        <begin position="35"/>
        <end position="53"/>
    </location>
</feature>
<comment type="caution">
    <text evidence="2">The sequence shown here is derived from an EMBL/GenBank/DDBJ whole genome shotgun (WGS) entry which is preliminary data.</text>
</comment>
<name>A0A9P3GFQ7_9APHY</name>
<dbReference type="Proteomes" id="UP000703269">
    <property type="component" value="Unassembled WGS sequence"/>
</dbReference>